<dbReference type="Pfam" id="PF20736">
    <property type="entry name" value="Glyco_hydro127M"/>
    <property type="match status" value="1"/>
</dbReference>
<dbReference type="Pfam" id="PF07944">
    <property type="entry name" value="Beta-AFase-like_GH127_cat"/>
    <property type="match status" value="1"/>
</dbReference>
<evidence type="ECO:0000313" key="5">
    <source>
        <dbReference type="Proteomes" id="UP000006512"/>
    </source>
</evidence>
<dbReference type="InterPro" id="IPR049049">
    <property type="entry name" value="Beta-AFase-like_GH127_C"/>
</dbReference>
<dbReference type="PANTHER" id="PTHR43465">
    <property type="entry name" value="DUF1680 DOMAIN PROTEIN (AFU_ORTHOLOGUE AFUA_1G08910)"/>
    <property type="match status" value="1"/>
</dbReference>
<dbReference type="EMBL" id="GL883077">
    <property type="protein sequence ID" value="EGF91690.1"/>
    <property type="molecule type" value="Genomic_DNA"/>
</dbReference>
<dbReference type="Proteomes" id="UP000006512">
    <property type="component" value="Unassembled WGS sequence"/>
</dbReference>
<sequence length="949" mass="103992">MENFSSRPFSSGSSHTCDADSCRCGGALSRRGLLAATGAALFATSLPSASAQAQQTPVNLAKVATPSASYNSGDTKVIALNDGHEPATSADTEKGMYGNWPKTGTEWVEYQWSQPVTTDKIEIYWWVDGQGVGLPKSCRLLYWNGSAYVPVKNPKGLGLKKDQFNSTAFDPVTTDRLRLEITSDGTLSTGILEWRAWSYGVVPAFAPAVAAGIDRIVMTGGRTWLSGKAEWLTSTSTAGLTWRKVSGPGDVSFADSKSANTTARVTAPGDYILELAATANGKTSTSTLRVRAETPPPAQRLDVVYTKRYSIDNPLWNARAKALIVNWMPHVIHYCERTDLKAGDGGIDNFIEAAKKLRGEPHGAHRGYVFSNAWVIETIEAICICLMVDPRGDAEMIAAQDQMRATLERWIPVILGAQEPDGYLQTAKTLAAPGQWDERWDPAHRADHEGYIAGYFIESAINHYTLTNGQDLRLYNAAKKLADCWVANIGPGKKAWFDGHQEMEQALVRFGRFVNDMEGAGKGDAYIDLARFLLESRRGGQEYDQSHLPPTQQYEAVGHAVRAVYFYSAMADIAAETHDTDYQSAVMSLWDNMVNRKYYITGGIGSGETSEGFGPDYSLRNGAYCESCSSCGLIFFQYKLNLAYHDAKYADLYEQTLYNALLGSTDLDGKSFCYTNPLTNTERTLWHVCPCCVANIPRTLLMLPTWTYVKGNDGLYVNLFVGSRITVEKVAGTDVEMVQETDYPWNGKVKITVNPKVSKAFALRIRIPDRKTSELYTLSPQVGGVTGFSVNGKAVTPPIVKGYAVVERTWQAGDTVSFELPMAPQRIIADQRIEAGRGRVALAYGPLVYNVERADQPDIEKKLSAKPIQAQWRPDLLQGVMTLTGTWEDGSPMLAIPNYARMNRVGAAAEVGAGDVDYAPGSNAAIVDSQIGPRTRFTGLQSQVWIRSV</sequence>
<dbReference type="InterPro" id="IPR006311">
    <property type="entry name" value="TAT_signal"/>
</dbReference>
<dbReference type="Gene3D" id="2.60.40.10">
    <property type="entry name" value="Immunoglobulins"/>
    <property type="match status" value="1"/>
</dbReference>
<evidence type="ECO:0000259" key="2">
    <source>
        <dbReference type="Pfam" id="PF20736"/>
    </source>
</evidence>
<reference evidence="5" key="1">
    <citation type="submission" date="2011-03" db="EMBL/GenBank/DDBJ databases">
        <title>Draft genome sequence of Brevundimonas diminuta.</title>
        <authorList>
            <person name="Brown P.J.B."/>
            <person name="Buechlein A."/>
            <person name="Hemmerich C."/>
            <person name="Brun Y.V."/>
        </authorList>
    </citation>
    <scope>NUCLEOTIDE SEQUENCE [LARGE SCALE GENOMIC DNA]</scope>
    <source>
        <strain evidence="5">C19</strain>
    </source>
</reference>
<feature type="domain" description="Non-reducing end beta-L-arabinofuranosidase-like GH127 C-terminal" evidence="3">
    <location>
        <begin position="824"/>
        <end position="907"/>
    </location>
</feature>
<evidence type="ECO:0000313" key="4">
    <source>
        <dbReference type="EMBL" id="EGF91690.1"/>
    </source>
</evidence>
<dbReference type="PANTHER" id="PTHR43465:SF2">
    <property type="entry name" value="DUF1680 DOMAIN PROTEIN (AFU_ORTHOLOGUE AFUA_1G08910)"/>
    <property type="match status" value="1"/>
</dbReference>
<dbReference type="STRING" id="715226.ABI_01210"/>
<feature type="domain" description="Non-reducing end beta-L-arabinofuranosidase-like GH127 middle" evidence="2">
    <location>
        <begin position="715"/>
        <end position="822"/>
    </location>
</feature>
<dbReference type="Pfam" id="PF20737">
    <property type="entry name" value="Glyco_hydro127C"/>
    <property type="match status" value="1"/>
</dbReference>
<dbReference type="InterPro" id="IPR013783">
    <property type="entry name" value="Ig-like_fold"/>
</dbReference>
<evidence type="ECO:0000259" key="1">
    <source>
        <dbReference type="Pfam" id="PF07944"/>
    </source>
</evidence>
<evidence type="ECO:0000259" key="3">
    <source>
        <dbReference type="Pfam" id="PF20737"/>
    </source>
</evidence>
<gene>
    <name evidence="4" type="ORF">ABI_01210</name>
</gene>
<dbReference type="HOGENOM" id="CLU_013148_2_0_5"/>
<dbReference type="Gene3D" id="2.60.120.260">
    <property type="entry name" value="Galactose-binding domain-like"/>
    <property type="match status" value="1"/>
</dbReference>
<feature type="domain" description="Non-reducing end beta-L-arabinofuranosidase-like GH127 catalytic" evidence="1">
    <location>
        <begin position="399"/>
        <end position="700"/>
    </location>
</feature>
<dbReference type="PROSITE" id="PS51318">
    <property type="entry name" value="TAT"/>
    <property type="match status" value="1"/>
</dbReference>
<dbReference type="eggNOG" id="COG3533">
    <property type="taxonomic scope" value="Bacteria"/>
</dbReference>
<dbReference type="RefSeq" id="WP_006270853.1">
    <property type="nucleotide sequence ID" value="NZ_GL883077.1"/>
</dbReference>
<proteinExistence type="predicted"/>
<keyword evidence="5" id="KW-1185">Reference proteome</keyword>
<dbReference type="InterPro" id="IPR008928">
    <property type="entry name" value="6-hairpin_glycosidase_sf"/>
</dbReference>
<dbReference type="OrthoDB" id="9757939at2"/>
<protein>
    <submittedName>
        <fullName evidence="4">Tat twin-arginine translocation pathway signal sequence domain protein</fullName>
    </submittedName>
</protein>
<accession>F4QHX9</accession>
<dbReference type="GO" id="GO:0005975">
    <property type="term" value="P:carbohydrate metabolic process"/>
    <property type="evidence" value="ECO:0007669"/>
    <property type="project" value="InterPro"/>
</dbReference>
<dbReference type="InterPro" id="IPR049046">
    <property type="entry name" value="Beta-AFase-like_GH127_middle"/>
</dbReference>
<dbReference type="SUPFAM" id="SSF48208">
    <property type="entry name" value="Six-hairpin glycosidases"/>
    <property type="match status" value="1"/>
</dbReference>
<dbReference type="InterPro" id="IPR049174">
    <property type="entry name" value="Beta-AFase-like"/>
</dbReference>
<name>F4QHX9_9CAUL</name>
<dbReference type="AlphaFoldDB" id="F4QHX9"/>
<organism evidence="4 5">
    <name type="scientific">Asticcacaulis biprosthecium C19</name>
    <dbReference type="NCBI Taxonomy" id="715226"/>
    <lineage>
        <taxon>Bacteria</taxon>
        <taxon>Pseudomonadati</taxon>
        <taxon>Pseudomonadota</taxon>
        <taxon>Alphaproteobacteria</taxon>
        <taxon>Caulobacterales</taxon>
        <taxon>Caulobacteraceae</taxon>
        <taxon>Asticcacaulis</taxon>
    </lineage>
</organism>
<dbReference type="InterPro" id="IPR012878">
    <property type="entry name" value="Beta-AFase-like_GH127_cat"/>
</dbReference>